<dbReference type="OrthoDB" id="9802793at2"/>
<reference evidence="1 2" key="1">
    <citation type="submission" date="2019-03" db="EMBL/GenBank/DDBJ databases">
        <title>Genomic Encyclopedia of Type Strains, Phase IV (KMG-IV): sequencing the most valuable type-strain genomes for metagenomic binning, comparative biology and taxonomic classification.</title>
        <authorList>
            <person name="Goeker M."/>
        </authorList>
    </citation>
    <scope>NUCLEOTIDE SEQUENCE [LARGE SCALE GENOMIC DNA]</scope>
    <source>
        <strain evidence="1 2">DSM 25964</strain>
    </source>
</reference>
<protein>
    <submittedName>
        <fullName evidence="1">Dihydroorotase</fullName>
    </submittedName>
</protein>
<dbReference type="PANTHER" id="PTHR42717:SF1">
    <property type="entry name" value="IMIDAZOLONEPROPIONASE AND RELATED AMIDOHYDROLASES"/>
    <property type="match status" value="1"/>
</dbReference>
<dbReference type="RefSeq" id="WP_133957263.1">
    <property type="nucleotide sequence ID" value="NZ_SORI01000006.1"/>
</dbReference>
<organism evidence="1 2">
    <name type="scientific">Aminivibrio pyruvatiphilus</name>
    <dbReference type="NCBI Taxonomy" id="1005740"/>
    <lineage>
        <taxon>Bacteria</taxon>
        <taxon>Thermotogati</taxon>
        <taxon>Synergistota</taxon>
        <taxon>Synergistia</taxon>
        <taxon>Synergistales</taxon>
        <taxon>Aminobacteriaceae</taxon>
        <taxon>Aminivibrio</taxon>
    </lineage>
</organism>
<dbReference type="SUPFAM" id="SSF51556">
    <property type="entry name" value="Metallo-dependent hydrolases"/>
    <property type="match status" value="1"/>
</dbReference>
<dbReference type="InterPro" id="IPR011059">
    <property type="entry name" value="Metal-dep_hydrolase_composite"/>
</dbReference>
<dbReference type="InterPro" id="IPR020043">
    <property type="entry name" value="Deacetylase_Atu3266-like"/>
</dbReference>
<dbReference type="GO" id="GO:0019213">
    <property type="term" value="F:deacetylase activity"/>
    <property type="evidence" value="ECO:0007669"/>
    <property type="project" value="InterPro"/>
</dbReference>
<keyword evidence="2" id="KW-1185">Reference proteome</keyword>
<evidence type="ECO:0000313" key="1">
    <source>
        <dbReference type="EMBL" id="TDY61213.1"/>
    </source>
</evidence>
<name>A0A4R8M728_9BACT</name>
<dbReference type="Gene3D" id="3.20.20.140">
    <property type="entry name" value="Metal-dependent hydrolases"/>
    <property type="match status" value="1"/>
</dbReference>
<sequence length="421" mass="45955">MRAEQQVPEKDFFLPPEGSVIIRGGRVIDPANGVDEVCDLALSGGRVAGRGKALPWCGASKVIDAEGLIVTPGIVDIHSHLFATPGNPNAWAGEYSVFPDGFSFRSGVTTMVDAGSAGWRNFDLFRVSVIDRAKTRVFSFLNIASFGMVSDIIEQHAPDFDPKTTAAKAEKHRDVIVGIKSAHYWHPGWESVDRAVEAGELSGLPVMVDFGYFMKERPYWRLVSEKLRKGDISTHCYRGPVPVVDGNGKVFPYLFEARERGVLFDLGHGGGSFLFRNAVPAFAQGFYPDSISSDLHVQSMNAAMMDMPTTMSKCLAMGMPLGEVIARSSAVPARMIGHPELGHLSPGAPGDVTLWNLREGTFGFKDSVGGRLRSDRRLECEMTILGGEVVWDLNARDGTEFGEIPFGEGIREGEFFIPPER</sequence>
<dbReference type="EMBL" id="SORI01000006">
    <property type="protein sequence ID" value="TDY61213.1"/>
    <property type="molecule type" value="Genomic_DNA"/>
</dbReference>
<dbReference type="Proteomes" id="UP000295066">
    <property type="component" value="Unassembled WGS sequence"/>
</dbReference>
<dbReference type="SUPFAM" id="SSF51338">
    <property type="entry name" value="Composite domain of metallo-dependent hydrolases"/>
    <property type="match status" value="1"/>
</dbReference>
<dbReference type="Gene3D" id="2.30.40.10">
    <property type="entry name" value="Urease, subunit C, domain 1"/>
    <property type="match status" value="1"/>
</dbReference>
<accession>A0A4R8M728</accession>
<comment type="caution">
    <text evidence="1">The sequence shown here is derived from an EMBL/GenBank/DDBJ whole genome shotgun (WGS) entry which is preliminary data.</text>
</comment>
<evidence type="ECO:0000313" key="2">
    <source>
        <dbReference type="Proteomes" id="UP000295066"/>
    </source>
</evidence>
<dbReference type="NCBIfam" id="NF006689">
    <property type="entry name" value="PRK09237.1"/>
    <property type="match status" value="1"/>
</dbReference>
<dbReference type="AlphaFoldDB" id="A0A4R8M728"/>
<dbReference type="InterPro" id="IPR032466">
    <property type="entry name" value="Metal_Hydrolase"/>
</dbReference>
<gene>
    <name evidence="1" type="ORF">C8D99_10668</name>
</gene>
<proteinExistence type="predicted"/>
<dbReference type="GO" id="GO:0016810">
    <property type="term" value="F:hydrolase activity, acting on carbon-nitrogen (but not peptide) bonds"/>
    <property type="evidence" value="ECO:0007669"/>
    <property type="project" value="InterPro"/>
</dbReference>
<dbReference type="PANTHER" id="PTHR42717">
    <property type="entry name" value="DIHYDROOROTASE-RELATED"/>
    <property type="match status" value="1"/>
</dbReference>